<organism evidence="9 10">
    <name type="scientific">Pelagomonas calceolata</name>
    <dbReference type="NCBI Taxonomy" id="35677"/>
    <lineage>
        <taxon>Eukaryota</taxon>
        <taxon>Sar</taxon>
        <taxon>Stramenopiles</taxon>
        <taxon>Ochrophyta</taxon>
        <taxon>Pelagophyceae</taxon>
        <taxon>Pelagomonadales</taxon>
        <taxon>Pelagomonadaceae</taxon>
        <taxon>Pelagomonas</taxon>
    </lineage>
</organism>
<evidence type="ECO:0000256" key="5">
    <source>
        <dbReference type="ARBA" id="ARBA00023136"/>
    </source>
</evidence>
<feature type="compositionally biased region" description="Basic and acidic residues" evidence="8">
    <location>
        <begin position="124"/>
        <end position="151"/>
    </location>
</feature>
<comment type="caution">
    <text evidence="9">The sequence shown here is derived from an EMBL/GenBank/DDBJ whole genome shotgun (WGS) entry which is preliminary data.</text>
</comment>
<dbReference type="InterPro" id="IPR011989">
    <property type="entry name" value="ARM-like"/>
</dbReference>
<evidence type="ECO:0000256" key="3">
    <source>
        <dbReference type="ARBA" id="ARBA00022554"/>
    </source>
</evidence>
<accession>A0A8J2T3A3</accession>
<keyword evidence="4" id="KW-0677">Repeat</keyword>
<evidence type="ECO:0000256" key="2">
    <source>
        <dbReference type="ARBA" id="ARBA00005462"/>
    </source>
</evidence>
<dbReference type="SUPFAM" id="SSF48371">
    <property type="entry name" value="ARM repeat"/>
    <property type="match status" value="4"/>
</dbReference>
<gene>
    <name evidence="9" type="ORF">PECAL_6P14660</name>
</gene>
<comment type="subcellular location">
    <subcellularLocation>
        <location evidence="1">Vacuole membrane</location>
        <topology evidence="1">Lipid-anchor</topology>
    </subcellularLocation>
</comment>
<keyword evidence="5" id="KW-0472">Membrane</keyword>
<dbReference type="EMBL" id="CAKKNE010000006">
    <property type="protein sequence ID" value="CAH0379828.1"/>
    <property type="molecule type" value="Genomic_DNA"/>
</dbReference>
<dbReference type="InterPro" id="IPR016024">
    <property type="entry name" value="ARM-type_fold"/>
</dbReference>
<comment type="similarity">
    <text evidence="2">Belongs to the beta-catenin family.</text>
</comment>
<dbReference type="GO" id="GO:0071562">
    <property type="term" value="P:nucleus-vacuole junction assembly"/>
    <property type="evidence" value="ECO:0007669"/>
    <property type="project" value="InterPro"/>
</dbReference>
<dbReference type="OrthoDB" id="7537227at2759"/>
<evidence type="ECO:0000313" key="9">
    <source>
        <dbReference type="EMBL" id="CAH0379828.1"/>
    </source>
</evidence>
<keyword evidence="6" id="KW-0449">Lipoprotein</keyword>
<feature type="compositionally biased region" description="Basic and acidic residues" evidence="8">
    <location>
        <begin position="159"/>
        <end position="179"/>
    </location>
</feature>
<dbReference type="Gene3D" id="1.25.10.10">
    <property type="entry name" value="Leucine-rich Repeat Variant"/>
    <property type="match status" value="5"/>
</dbReference>
<sequence>MADMLTDNLDGSEPWHNGAPYVPTTIGHVPKCTQKAREFLKGFPAEERAAALRPFMIRYRLFPDNCKDVHTAPITIKELKGLVRVWKLHNQKGFWSDHTTREQIVLALYERMQYNYRQVREKRRRADEDRKRREALKHQDGPQLTEEEKAAARMKALASRREGGPRRRSLEEEPKKDQDQTPLLMYMSRGFGEPEDRCNPRSPSPTKKKKKFFSDERPSFEESEDEDEDMQQVRIKRKCSTALLNMSLNKKMSSQFVEQGGMAALLDLASTCKDEEIITNCAAALNNLIPYGDYYPPWKLCDLGVVPVIVKLVKSDDARVRHFMALCLCRLSQEHQLEDRLAGQGALGAATRLVAVSDSVRTKEIAAKVLINLACSMEGHQADTTVKNVLKCVAVLVTHRDKNNNPDAETQQFCAEAILVMACLPQARPVLAKQGVVALLKVMFLASQRPATTNACASALCNMGQAHSCRKEILNLGLVKIMARLMKTGEEATQRICTLCLTALAAQADLRPSLLKEGALRTIAEVVYARKDADLVKQGAGALLAFAFDPSTREDVVHEGCLGALVALLDKDDKVDEETQANSLMALCNLIADAATCPQVLEAGVLLKLVGYTSQLTELPSLVDYLAVAVLNVSTHKDVRTYVARTPGCLDLIIELALLGVARKDPSGELIEGDGSGADSDRTKSALKTLLNLSLDSETHEALLERRRRSLLDALALLVYEDRKARTFDSSRPCGKDSTLHLISLLLHILTTNKTNHDQLMSGDASKLLVCLAKTSNDETRTAVAGSLYNMTQLNPVAEENAIEALVRLSKSSENERVLWCAWCFANLSTYPKGRAMLGKLSASLVPALLGMMRSGVADAEKVQYHCAVAVCNTLSVFLKKQHVLDMVASGTVQDVIVITVLRANDVRTKQVLAQALFNLLARVDTRREMIECDVPMALVRLTRVEDPILNLLATNMLKNLSCEADKNVEKLLEMRVVRVLVSQCLSSSGGVQIKRKCAATLANLAAVPEILDKGFCDRQSNIVSGVRSIAVARDAETLEYVATICYYLSAMKKGRDELVAQEAVPVLASLCSGEDVPAKVRQLVVAALTHISNDSTTHESLTEFALPLIIETMAGAVHAHDTRMNAMTLLCNLVVHHEPSRGAAVALEALPALKAFVRSCSVDEHFAVVAKILRDLTWDEEHVPLLIEQGAMALAARLAKREPAPLKHDVAAIVCNLCASGARPSQLIEEDAVGALFWLTLQDLLNLTRAVTVECATSLRYLAQHSEIVPLICDEANLLPLLLRFFKYDESEQVRYDAAVVLYYCLGHEPAQKALCRAGAIKMLSDLASTGERIREVCSAALHQLPNNLMQNVDGKLLGVLMGLLDMQDADFTDPATFMPDRSLTSRKPWPLREATPYEPKKKKMKAEWPTSVIEKSTNAFVPAKYQLDMAHPCEEINPALQDVKVDFIGEYKKMGCDAEAQTIKKLSWGAKYLENKIVDYSPRAPAPAPVFVDTTPASPTPTLESPVLPRVQTPPRSLGSRRSSVDDEERLPAVDARFLQAEDVAASDALQNASITSAFKKGVDEVEPEPSPAPAPAPAPPRRRNPRKYAVTKKMKQKDRIADDYYELLRNVA</sequence>
<feature type="compositionally biased region" description="Acidic residues" evidence="8">
    <location>
        <begin position="221"/>
        <end position="230"/>
    </location>
</feature>
<feature type="region of interest" description="Disordered" evidence="8">
    <location>
        <begin position="120"/>
        <end position="232"/>
    </location>
</feature>
<evidence type="ECO:0000256" key="1">
    <source>
        <dbReference type="ARBA" id="ARBA00004592"/>
    </source>
</evidence>
<feature type="region of interest" description="Disordered" evidence="8">
    <location>
        <begin position="1564"/>
        <end position="1598"/>
    </location>
</feature>
<proteinExistence type="inferred from homology"/>
<evidence type="ECO:0000256" key="8">
    <source>
        <dbReference type="SAM" id="MobiDB-lite"/>
    </source>
</evidence>
<evidence type="ECO:0000256" key="4">
    <source>
        <dbReference type="ARBA" id="ARBA00022737"/>
    </source>
</evidence>
<keyword evidence="10" id="KW-1185">Reference proteome</keyword>
<dbReference type="InterPro" id="IPR000225">
    <property type="entry name" value="Armadillo"/>
</dbReference>
<feature type="compositionally biased region" description="Basic residues" evidence="8">
    <location>
        <begin position="1583"/>
        <end position="1598"/>
    </location>
</feature>
<feature type="compositionally biased region" description="Pro residues" evidence="8">
    <location>
        <begin position="1571"/>
        <end position="1582"/>
    </location>
</feature>
<dbReference type="GO" id="GO:0043495">
    <property type="term" value="F:protein-membrane adaptor activity"/>
    <property type="evidence" value="ECO:0007669"/>
    <property type="project" value="InterPro"/>
</dbReference>
<dbReference type="PANTHER" id="PTHR47249:SF1">
    <property type="entry name" value="VACUOLAR PROTEIN 8"/>
    <property type="match status" value="1"/>
</dbReference>
<evidence type="ECO:0000313" key="10">
    <source>
        <dbReference type="Proteomes" id="UP000789595"/>
    </source>
</evidence>
<feature type="region of interest" description="Disordered" evidence="8">
    <location>
        <begin position="1494"/>
        <end position="1531"/>
    </location>
</feature>
<evidence type="ECO:0000256" key="6">
    <source>
        <dbReference type="ARBA" id="ARBA00023288"/>
    </source>
</evidence>
<name>A0A8J2T3A3_9STRA</name>
<dbReference type="GO" id="GO:0005774">
    <property type="term" value="C:vacuolar membrane"/>
    <property type="evidence" value="ECO:0007669"/>
    <property type="project" value="UniProtKB-SubCell"/>
</dbReference>
<reference evidence="9" key="1">
    <citation type="submission" date="2021-11" db="EMBL/GenBank/DDBJ databases">
        <authorList>
            <consortium name="Genoscope - CEA"/>
            <person name="William W."/>
        </authorList>
    </citation>
    <scope>NUCLEOTIDE SEQUENCE</scope>
</reference>
<dbReference type="PANTHER" id="PTHR47249">
    <property type="entry name" value="VACUOLAR PROTEIN 8"/>
    <property type="match status" value="1"/>
</dbReference>
<keyword evidence="3" id="KW-0926">Vacuole</keyword>
<evidence type="ECO:0000256" key="7">
    <source>
        <dbReference type="ARBA" id="ARBA00026209"/>
    </source>
</evidence>
<dbReference type="SMART" id="SM00185">
    <property type="entry name" value="ARM"/>
    <property type="match status" value="14"/>
</dbReference>
<dbReference type="Proteomes" id="UP000789595">
    <property type="component" value="Unassembled WGS sequence"/>
</dbReference>
<dbReference type="Pfam" id="PF00514">
    <property type="entry name" value="Arm"/>
    <property type="match status" value="1"/>
</dbReference>
<protein>
    <recommendedName>
        <fullName evidence="7">Vacuolar protein 8</fullName>
    </recommendedName>
</protein>
<dbReference type="InterPro" id="IPR045156">
    <property type="entry name" value="Vac8"/>
</dbReference>